<evidence type="ECO:0000313" key="1">
    <source>
        <dbReference type="EMBL" id="KAJ8648298.1"/>
    </source>
</evidence>
<name>A0ACC2MSD1_PERAE</name>
<organism evidence="1 2">
    <name type="scientific">Persea americana</name>
    <name type="common">Avocado</name>
    <dbReference type="NCBI Taxonomy" id="3435"/>
    <lineage>
        <taxon>Eukaryota</taxon>
        <taxon>Viridiplantae</taxon>
        <taxon>Streptophyta</taxon>
        <taxon>Embryophyta</taxon>
        <taxon>Tracheophyta</taxon>
        <taxon>Spermatophyta</taxon>
        <taxon>Magnoliopsida</taxon>
        <taxon>Magnoliidae</taxon>
        <taxon>Laurales</taxon>
        <taxon>Lauraceae</taxon>
        <taxon>Persea</taxon>
    </lineage>
</organism>
<accession>A0ACC2MSD1</accession>
<dbReference type="Proteomes" id="UP001234297">
    <property type="component" value="Chromosome 1"/>
</dbReference>
<dbReference type="EMBL" id="CM056809">
    <property type="protein sequence ID" value="KAJ8648298.1"/>
    <property type="molecule type" value="Genomic_DNA"/>
</dbReference>
<comment type="caution">
    <text evidence="1">The sequence shown here is derived from an EMBL/GenBank/DDBJ whole genome shotgun (WGS) entry which is preliminary data.</text>
</comment>
<evidence type="ECO:0000313" key="2">
    <source>
        <dbReference type="Proteomes" id="UP001234297"/>
    </source>
</evidence>
<keyword evidence="2" id="KW-1185">Reference proteome</keyword>
<protein>
    <submittedName>
        <fullName evidence="1">Uncharacterized protein</fullName>
    </submittedName>
</protein>
<sequence>MTCGGGEGRRRKEKRNDMVAHAASSGNGQRRLATSKERGGDTFLGFGMAGKDFIGPHHSSTRGRCVMEWLDSGAA</sequence>
<proteinExistence type="predicted"/>
<reference evidence="1 2" key="1">
    <citation type="journal article" date="2022" name="Hortic Res">
        <title>A haplotype resolved chromosomal level avocado genome allows analysis of novel avocado genes.</title>
        <authorList>
            <person name="Nath O."/>
            <person name="Fletcher S.J."/>
            <person name="Hayward A."/>
            <person name="Shaw L.M."/>
            <person name="Masouleh A.K."/>
            <person name="Furtado A."/>
            <person name="Henry R.J."/>
            <person name="Mitter N."/>
        </authorList>
    </citation>
    <scope>NUCLEOTIDE SEQUENCE [LARGE SCALE GENOMIC DNA]</scope>
    <source>
        <strain evidence="2">cv. Hass</strain>
    </source>
</reference>
<gene>
    <name evidence="1" type="ORF">MRB53_001321</name>
</gene>